<dbReference type="Proteomes" id="UP000799537">
    <property type="component" value="Unassembled WGS sequence"/>
</dbReference>
<sequence>MHPVSVLTFGIFLAGYITARWDLVTRLYELAIFAWDHGVITRAAKGCAVLSIFFLIVCIPIERIAAREAELQEALRDGSMTTRNHGLMRIFWPSDAPRDTIPGVLVGWRNSDLDILVVGVLQGVEARNVEHALRVQHLFRGSPYSVEKIVQHCGGKPLQVLGTLNANYTVAAFDPKLLSLHTVLRSTTPQVDCPPDTAITFQMIMFDRPDPKRMQYFSLTPISLALEDKPGAFGSVPPFDTIDKEEEREKKRREKLVEKLKQHTVIHYPRTQKELALQDIVVQINCSAELDALMQQNIHLVGQRTKRTLSVSERVVESATNIWDFIILWSKQTLKEHVWPFASQVLIIYLMGIRIAAEGLLLFLDWRPLGSAALKDVSATAQQLDIRLQQFCYWPDQYITLNKRRSDWESITNSHPDYIRFFNSLWLVANDVIIGIALGSYIIENVDFVATRMDSIMSTYSIEGLQRTLTWLMDYPAGLKLNNELAQFLGDLFLWVIDYWNGCMSQLRPFLPFVIRLIGMSSFAGASLPISMFSDLLSLLTIHVYSFYIASARIYNWQLTIIISLFHLFRGKKRNVLRNRIDSCDYDLDQLLLGTILFTLLFFLLPTVAVFYATFAGARMAIIALKAALDTWLACLNHFPLFALMLRIKDSRRLPGGIRFELQDTPAALISASSSSRQLASAPVSYIKLKSIPLPLSQTFSQYAQLGHRLRKHYISPRVFLCLVSGQFIPPIHRKNLYSLQYSMLPVQRATIGELWQLLTRERKSEGVGAFAHTNGHVASLPPGKKGGSGKLKGANGYWWSR</sequence>
<keyword evidence="1" id="KW-0812">Transmembrane</keyword>
<feature type="transmembrane region" description="Helical" evidence="1">
    <location>
        <begin position="424"/>
        <end position="443"/>
    </location>
</feature>
<feature type="transmembrane region" description="Helical" evidence="1">
    <location>
        <begin position="43"/>
        <end position="61"/>
    </location>
</feature>
<keyword evidence="1" id="KW-1133">Transmembrane helix</keyword>
<feature type="transmembrane region" description="Helical" evidence="1">
    <location>
        <begin position="621"/>
        <end position="646"/>
    </location>
</feature>
<organism evidence="2 3">
    <name type="scientific">Zasmidium cellare ATCC 36951</name>
    <dbReference type="NCBI Taxonomy" id="1080233"/>
    <lineage>
        <taxon>Eukaryota</taxon>
        <taxon>Fungi</taxon>
        <taxon>Dikarya</taxon>
        <taxon>Ascomycota</taxon>
        <taxon>Pezizomycotina</taxon>
        <taxon>Dothideomycetes</taxon>
        <taxon>Dothideomycetidae</taxon>
        <taxon>Mycosphaerellales</taxon>
        <taxon>Mycosphaerellaceae</taxon>
        <taxon>Zasmidium</taxon>
    </lineage>
</organism>
<dbReference type="Pfam" id="PF05024">
    <property type="entry name" value="Gpi1"/>
    <property type="match status" value="1"/>
</dbReference>
<proteinExistence type="predicted"/>
<name>A0A6A6CR88_ZASCE</name>
<gene>
    <name evidence="2" type="ORF">M409DRAFT_64678</name>
</gene>
<reference evidence="2" key="1">
    <citation type="journal article" date="2020" name="Stud. Mycol.">
        <title>101 Dothideomycetes genomes: a test case for predicting lifestyles and emergence of pathogens.</title>
        <authorList>
            <person name="Haridas S."/>
            <person name="Albert R."/>
            <person name="Binder M."/>
            <person name="Bloem J."/>
            <person name="Labutti K."/>
            <person name="Salamov A."/>
            <person name="Andreopoulos B."/>
            <person name="Baker S."/>
            <person name="Barry K."/>
            <person name="Bills G."/>
            <person name="Bluhm B."/>
            <person name="Cannon C."/>
            <person name="Castanera R."/>
            <person name="Culley D."/>
            <person name="Daum C."/>
            <person name="Ezra D."/>
            <person name="Gonzalez J."/>
            <person name="Henrissat B."/>
            <person name="Kuo A."/>
            <person name="Liang C."/>
            <person name="Lipzen A."/>
            <person name="Lutzoni F."/>
            <person name="Magnuson J."/>
            <person name="Mondo S."/>
            <person name="Nolan M."/>
            <person name="Ohm R."/>
            <person name="Pangilinan J."/>
            <person name="Park H.-J."/>
            <person name="Ramirez L."/>
            <person name="Alfaro M."/>
            <person name="Sun H."/>
            <person name="Tritt A."/>
            <person name="Yoshinaga Y."/>
            <person name="Zwiers L.-H."/>
            <person name="Turgeon B."/>
            <person name="Goodwin S."/>
            <person name="Spatafora J."/>
            <person name="Crous P."/>
            <person name="Grigoriev I."/>
        </authorList>
    </citation>
    <scope>NUCLEOTIDE SEQUENCE</scope>
    <source>
        <strain evidence="2">ATCC 36951</strain>
    </source>
</reference>
<feature type="transmembrane region" description="Helical" evidence="1">
    <location>
        <begin position="338"/>
        <end position="357"/>
    </location>
</feature>
<dbReference type="GeneID" id="54569453"/>
<dbReference type="GO" id="GO:0016020">
    <property type="term" value="C:membrane"/>
    <property type="evidence" value="ECO:0007669"/>
    <property type="project" value="InterPro"/>
</dbReference>
<dbReference type="OrthoDB" id="70250at2759"/>
<evidence type="ECO:0000256" key="1">
    <source>
        <dbReference type="SAM" id="Phobius"/>
    </source>
</evidence>
<keyword evidence="3" id="KW-1185">Reference proteome</keyword>
<dbReference type="EMBL" id="ML993587">
    <property type="protein sequence ID" value="KAF2169591.1"/>
    <property type="molecule type" value="Genomic_DNA"/>
</dbReference>
<dbReference type="PANTHER" id="PTHR21329">
    <property type="entry name" value="PHOSPHATIDYLINOSITOL N-ACETYLGLUCOSAMINYLTRANSFERASE SUBUNIT Q-RELATED"/>
    <property type="match status" value="1"/>
</dbReference>
<protein>
    <submittedName>
        <fullName evidence="2">Uncharacterized protein</fullName>
    </submittedName>
</protein>
<feature type="transmembrane region" description="Helical" evidence="1">
    <location>
        <begin position="545"/>
        <end position="569"/>
    </location>
</feature>
<feature type="transmembrane region" description="Helical" evidence="1">
    <location>
        <begin position="590"/>
        <end position="615"/>
    </location>
</feature>
<evidence type="ECO:0000313" key="2">
    <source>
        <dbReference type="EMBL" id="KAF2169591.1"/>
    </source>
</evidence>
<feature type="transmembrane region" description="Helical" evidence="1">
    <location>
        <begin position="513"/>
        <end position="533"/>
    </location>
</feature>
<keyword evidence="1" id="KW-0472">Membrane</keyword>
<dbReference type="GO" id="GO:0005783">
    <property type="term" value="C:endoplasmic reticulum"/>
    <property type="evidence" value="ECO:0007669"/>
    <property type="project" value="TreeGrafter"/>
</dbReference>
<dbReference type="InterPro" id="IPR007720">
    <property type="entry name" value="PigQ/GPI1"/>
</dbReference>
<accession>A0A6A6CR88</accession>
<evidence type="ECO:0000313" key="3">
    <source>
        <dbReference type="Proteomes" id="UP000799537"/>
    </source>
</evidence>
<dbReference type="GO" id="GO:0006506">
    <property type="term" value="P:GPI anchor biosynthetic process"/>
    <property type="evidence" value="ECO:0007669"/>
    <property type="project" value="InterPro"/>
</dbReference>
<dbReference type="PANTHER" id="PTHR21329:SF3">
    <property type="entry name" value="PHOSPHATIDYLINOSITOL N-ACETYLGLUCOSAMINYLTRANSFERASE SUBUNIT Q"/>
    <property type="match status" value="1"/>
</dbReference>
<dbReference type="AlphaFoldDB" id="A0A6A6CR88"/>
<dbReference type="RefSeq" id="XP_033670480.1">
    <property type="nucleotide sequence ID" value="XM_033816181.1"/>
</dbReference>